<feature type="compositionally biased region" description="Pro residues" evidence="1">
    <location>
        <begin position="78"/>
        <end position="90"/>
    </location>
</feature>
<evidence type="ECO:0000313" key="3">
    <source>
        <dbReference type="Proteomes" id="UP000242791"/>
    </source>
</evidence>
<name>A0A1J9Q4J7_9EURO</name>
<dbReference type="AlphaFoldDB" id="A0A1J9Q4J7"/>
<dbReference type="VEuPathDB" id="FungiDB:ACJ73_05170"/>
<organism evidence="2 3">
    <name type="scientific">Blastomyces percursus</name>
    <dbReference type="NCBI Taxonomy" id="1658174"/>
    <lineage>
        <taxon>Eukaryota</taxon>
        <taxon>Fungi</taxon>
        <taxon>Dikarya</taxon>
        <taxon>Ascomycota</taxon>
        <taxon>Pezizomycotina</taxon>
        <taxon>Eurotiomycetes</taxon>
        <taxon>Eurotiomycetidae</taxon>
        <taxon>Onygenales</taxon>
        <taxon>Ajellomycetaceae</taxon>
        <taxon>Blastomyces</taxon>
    </lineage>
</organism>
<feature type="compositionally biased region" description="Basic and acidic residues" evidence="1">
    <location>
        <begin position="1"/>
        <end position="13"/>
    </location>
</feature>
<accession>A0A1J9Q4J7</accession>
<comment type="caution">
    <text evidence="2">The sequence shown here is derived from an EMBL/GenBank/DDBJ whole genome shotgun (WGS) entry which is preliminary data.</text>
</comment>
<feature type="region of interest" description="Disordered" evidence="1">
    <location>
        <begin position="1"/>
        <end position="105"/>
    </location>
</feature>
<gene>
    <name evidence="2" type="ORF">ACJ73_05170</name>
</gene>
<dbReference type="EMBL" id="LGTZ01000784">
    <property type="protein sequence ID" value="OJD23473.1"/>
    <property type="molecule type" value="Genomic_DNA"/>
</dbReference>
<keyword evidence="3" id="KW-1185">Reference proteome</keyword>
<evidence type="ECO:0000256" key="1">
    <source>
        <dbReference type="SAM" id="MobiDB-lite"/>
    </source>
</evidence>
<protein>
    <submittedName>
        <fullName evidence="2">Uncharacterized protein</fullName>
    </submittedName>
</protein>
<sequence>MARRPREAEEKAAPELARVQNEMSERAAQAAEQFRVQMDAERAAQTEESAQALSQGDDERRAMALDQLPDEDAERPASPAPENVPLPPDTDTPMAENSRPVTNGR</sequence>
<reference evidence="2 3" key="1">
    <citation type="submission" date="2015-08" db="EMBL/GenBank/DDBJ databases">
        <title>Emmonsia species relationships and genome sequence.</title>
        <authorList>
            <person name="Cuomo C.A."/>
            <person name="Schwartz I.S."/>
            <person name="Kenyon C."/>
            <person name="De Hoog G.S."/>
            <person name="Govender N.P."/>
            <person name="Botha A."/>
            <person name="Moreno L."/>
            <person name="De Vries M."/>
            <person name="Munoz J.F."/>
            <person name="Stielow J.B."/>
        </authorList>
    </citation>
    <scope>NUCLEOTIDE SEQUENCE [LARGE SCALE GENOMIC DNA]</scope>
    <source>
        <strain evidence="2 3">EI222</strain>
    </source>
</reference>
<proteinExistence type="predicted"/>
<evidence type="ECO:0000313" key="2">
    <source>
        <dbReference type="EMBL" id="OJD23473.1"/>
    </source>
</evidence>
<dbReference type="Proteomes" id="UP000242791">
    <property type="component" value="Unassembled WGS sequence"/>
</dbReference>